<comment type="caution">
    <text evidence="2">The sequence shown here is derived from an EMBL/GenBank/DDBJ whole genome shotgun (WGS) entry which is preliminary data.</text>
</comment>
<evidence type="ECO:0000259" key="1">
    <source>
        <dbReference type="Pfam" id="PF08818"/>
    </source>
</evidence>
<dbReference type="AlphaFoldDB" id="A0A6M1TNP5"/>
<reference evidence="2 3" key="1">
    <citation type="submission" date="2020-02" db="EMBL/GenBank/DDBJ databases">
        <title>Aliifodinibius halophilus 2W32, complete genome.</title>
        <authorList>
            <person name="Li Y."/>
            <person name="Wu S."/>
        </authorList>
    </citation>
    <scope>NUCLEOTIDE SEQUENCE [LARGE SCALE GENOMIC DNA]</scope>
    <source>
        <strain evidence="2 3">2W32</strain>
    </source>
</reference>
<accession>A0A6M1TNP5</accession>
<dbReference type="RefSeq" id="WP_165271168.1">
    <property type="nucleotide sequence ID" value="NZ_JAALLS010000028.1"/>
</dbReference>
<keyword evidence="3" id="KW-1185">Reference proteome</keyword>
<dbReference type="Gene3D" id="3.90.1150.200">
    <property type="match status" value="1"/>
</dbReference>
<proteinExistence type="predicted"/>
<dbReference type="Proteomes" id="UP000479132">
    <property type="component" value="Unassembled WGS sequence"/>
</dbReference>
<protein>
    <submittedName>
        <fullName evidence="2">DUF1801 domain-containing protein</fullName>
    </submittedName>
</protein>
<sequence>MENLIIETTPDVESAFNKYPASARKKMVALRSLIIETANETEQVPTLEETLKWGEPSYIAKHGSTVRIDWKKKTPDQYAIYFTCSTELVPTFKRLYSDVFEFEGDRAIIFHMDEEIPKVVLKKCIAAALMYHKVKQLPTLGL</sequence>
<feature type="domain" description="YdhG-like" evidence="1">
    <location>
        <begin position="24"/>
        <end position="129"/>
    </location>
</feature>
<dbReference type="InterPro" id="IPR014922">
    <property type="entry name" value="YdhG-like"/>
</dbReference>
<organism evidence="2 3">
    <name type="scientific">Fodinibius halophilus</name>
    <dbReference type="NCBI Taxonomy" id="1736908"/>
    <lineage>
        <taxon>Bacteria</taxon>
        <taxon>Pseudomonadati</taxon>
        <taxon>Balneolota</taxon>
        <taxon>Balneolia</taxon>
        <taxon>Balneolales</taxon>
        <taxon>Balneolaceae</taxon>
        <taxon>Fodinibius</taxon>
    </lineage>
</organism>
<dbReference type="Pfam" id="PF08818">
    <property type="entry name" value="DUF1801"/>
    <property type="match status" value="1"/>
</dbReference>
<evidence type="ECO:0000313" key="2">
    <source>
        <dbReference type="EMBL" id="NGP89940.1"/>
    </source>
</evidence>
<gene>
    <name evidence="2" type="ORF">G3569_16390</name>
</gene>
<dbReference type="SUPFAM" id="SSF159888">
    <property type="entry name" value="YdhG-like"/>
    <property type="match status" value="1"/>
</dbReference>
<evidence type="ECO:0000313" key="3">
    <source>
        <dbReference type="Proteomes" id="UP000479132"/>
    </source>
</evidence>
<name>A0A6M1TNP5_9BACT</name>
<dbReference type="EMBL" id="JAALLS010000028">
    <property type="protein sequence ID" value="NGP89940.1"/>
    <property type="molecule type" value="Genomic_DNA"/>
</dbReference>